<feature type="chain" id="PRO_5042516115" evidence="1">
    <location>
        <begin position="21"/>
        <end position="111"/>
    </location>
</feature>
<evidence type="ECO:0000313" key="4">
    <source>
        <dbReference type="RefSeq" id="XP_026669365.1"/>
    </source>
</evidence>
<dbReference type="KEGG" id="ccal:108624987"/>
<dbReference type="GeneID" id="108624987"/>
<protein>
    <submittedName>
        <fullName evidence="4">Antileukoproteinase-like</fullName>
    </submittedName>
</protein>
<dbReference type="Pfam" id="PF00095">
    <property type="entry name" value="WAP"/>
    <property type="match status" value="1"/>
</dbReference>
<evidence type="ECO:0000313" key="3">
    <source>
        <dbReference type="Proteomes" id="UP000694925"/>
    </source>
</evidence>
<dbReference type="Gene3D" id="4.10.75.10">
    <property type="entry name" value="Elafin-like"/>
    <property type="match status" value="1"/>
</dbReference>
<dbReference type="PROSITE" id="PS51390">
    <property type="entry name" value="WAP"/>
    <property type="match status" value="1"/>
</dbReference>
<organism evidence="3 4">
    <name type="scientific">Ceratina calcarata</name>
    <dbReference type="NCBI Taxonomy" id="156304"/>
    <lineage>
        <taxon>Eukaryota</taxon>
        <taxon>Metazoa</taxon>
        <taxon>Ecdysozoa</taxon>
        <taxon>Arthropoda</taxon>
        <taxon>Hexapoda</taxon>
        <taxon>Insecta</taxon>
        <taxon>Pterygota</taxon>
        <taxon>Neoptera</taxon>
        <taxon>Endopterygota</taxon>
        <taxon>Hymenoptera</taxon>
        <taxon>Apocrita</taxon>
        <taxon>Aculeata</taxon>
        <taxon>Apoidea</taxon>
        <taxon>Anthophila</taxon>
        <taxon>Apidae</taxon>
        <taxon>Ceratina</taxon>
        <taxon>Zadontomerus</taxon>
    </lineage>
</organism>
<gene>
    <name evidence="4" type="primary">LOC108624987</name>
</gene>
<dbReference type="InterPro" id="IPR008197">
    <property type="entry name" value="WAP_dom"/>
</dbReference>
<dbReference type="GO" id="GO:0005576">
    <property type="term" value="C:extracellular region"/>
    <property type="evidence" value="ECO:0007669"/>
    <property type="project" value="InterPro"/>
</dbReference>
<reference evidence="4" key="1">
    <citation type="submission" date="2025-08" db="UniProtKB">
        <authorList>
            <consortium name="RefSeq"/>
        </authorList>
    </citation>
    <scope>IDENTIFICATION</scope>
    <source>
        <tissue evidence="4">Whole body</tissue>
    </source>
</reference>
<dbReference type="SUPFAM" id="SSF57256">
    <property type="entry name" value="Elafin-like"/>
    <property type="match status" value="1"/>
</dbReference>
<dbReference type="RefSeq" id="XP_026669365.1">
    <property type="nucleotide sequence ID" value="XM_026813564.1"/>
</dbReference>
<dbReference type="InterPro" id="IPR036645">
    <property type="entry name" value="Elafin-like_sf"/>
</dbReference>
<feature type="domain" description="WAP" evidence="2">
    <location>
        <begin position="21"/>
        <end position="69"/>
    </location>
</feature>
<name>A0AAJ7S240_9HYME</name>
<keyword evidence="3" id="KW-1185">Reference proteome</keyword>
<proteinExistence type="predicted"/>
<sequence>MDKKGIVLLVVCLLITTAIAQLSHKGTGFCPLKNSVSKCTPRCTTDFQCSFNEICCPNKCGSESCVQASAVNTGNGYKGSNDAVYCAGVKCGPYEKCKFDRSSKREKCVRT</sequence>
<accession>A0AAJ7S240</accession>
<keyword evidence="1" id="KW-0732">Signal</keyword>
<evidence type="ECO:0000256" key="1">
    <source>
        <dbReference type="SAM" id="SignalP"/>
    </source>
</evidence>
<dbReference type="GO" id="GO:0030414">
    <property type="term" value="F:peptidase inhibitor activity"/>
    <property type="evidence" value="ECO:0007669"/>
    <property type="project" value="InterPro"/>
</dbReference>
<feature type="signal peptide" evidence="1">
    <location>
        <begin position="1"/>
        <end position="20"/>
    </location>
</feature>
<evidence type="ECO:0000259" key="2">
    <source>
        <dbReference type="PROSITE" id="PS51390"/>
    </source>
</evidence>
<dbReference type="Proteomes" id="UP000694925">
    <property type="component" value="Unplaced"/>
</dbReference>
<dbReference type="AlphaFoldDB" id="A0AAJ7S240"/>